<dbReference type="PANTHER" id="PTHR47962:SF5">
    <property type="entry name" value="ATP-DEPENDENT HELICASE LHR-RELATED"/>
    <property type="match status" value="1"/>
</dbReference>
<dbReference type="SMART" id="SM00490">
    <property type="entry name" value="HELICc"/>
    <property type="match status" value="1"/>
</dbReference>
<evidence type="ECO:0000313" key="7">
    <source>
        <dbReference type="Proteomes" id="UP000296706"/>
    </source>
</evidence>
<dbReference type="GO" id="GO:0004386">
    <property type="term" value="F:helicase activity"/>
    <property type="evidence" value="ECO:0007669"/>
    <property type="project" value="UniProtKB-KW"/>
</dbReference>
<gene>
    <name evidence="6" type="ORF">DV733_01215</name>
</gene>
<feature type="coiled-coil region" evidence="3">
    <location>
        <begin position="706"/>
        <end position="733"/>
    </location>
</feature>
<evidence type="ECO:0000256" key="3">
    <source>
        <dbReference type="SAM" id="Coils"/>
    </source>
</evidence>
<dbReference type="Proteomes" id="UP000296706">
    <property type="component" value="Chromosome"/>
</dbReference>
<organism evidence="6 7">
    <name type="scientific">Halapricum salinum</name>
    <dbReference type="NCBI Taxonomy" id="1457250"/>
    <lineage>
        <taxon>Archaea</taxon>
        <taxon>Methanobacteriati</taxon>
        <taxon>Methanobacteriota</taxon>
        <taxon>Stenosarchaea group</taxon>
        <taxon>Halobacteria</taxon>
        <taxon>Halobacteriales</taxon>
        <taxon>Haloarculaceae</taxon>
        <taxon>Halapricum</taxon>
    </lineage>
</organism>
<dbReference type="GO" id="GO:0005524">
    <property type="term" value="F:ATP binding"/>
    <property type="evidence" value="ECO:0007669"/>
    <property type="project" value="UniProtKB-KW"/>
</dbReference>
<dbReference type="SMART" id="SM00487">
    <property type="entry name" value="DEXDc"/>
    <property type="match status" value="1"/>
</dbReference>
<dbReference type="Pfam" id="PF00271">
    <property type="entry name" value="Helicase_C"/>
    <property type="match status" value="1"/>
</dbReference>
<keyword evidence="7" id="KW-1185">Reference proteome</keyword>
<protein>
    <submittedName>
        <fullName evidence="6">DEAD/DEAH box helicase</fullName>
    </submittedName>
</protein>
<evidence type="ECO:0000256" key="2">
    <source>
        <dbReference type="ARBA" id="ARBA00022840"/>
    </source>
</evidence>
<dbReference type="Gene3D" id="3.40.50.300">
    <property type="entry name" value="P-loop containing nucleotide triphosphate hydrolases"/>
    <property type="match status" value="2"/>
</dbReference>
<dbReference type="GO" id="GO:0140097">
    <property type="term" value="F:catalytic activity, acting on DNA"/>
    <property type="evidence" value="ECO:0007669"/>
    <property type="project" value="UniProtKB-ARBA"/>
</dbReference>
<reference evidence="6 7" key="1">
    <citation type="journal article" date="2019" name="Nat. Commun.">
        <title>A new type of DNA phosphorothioation-based antiviral system in archaea.</title>
        <authorList>
            <person name="Xiong L."/>
            <person name="Liu S."/>
            <person name="Chen S."/>
            <person name="Xiao Y."/>
            <person name="Zhu B."/>
            <person name="Gao Y."/>
            <person name="Zhang Y."/>
            <person name="Chen B."/>
            <person name="Luo J."/>
            <person name="Deng Z."/>
            <person name="Chen X."/>
            <person name="Wang L."/>
            <person name="Chen S."/>
        </authorList>
    </citation>
    <scope>NUCLEOTIDE SEQUENCE [LARGE SCALE GENOMIC DNA]</scope>
    <source>
        <strain evidence="6 7">CBA1105</strain>
    </source>
</reference>
<dbReference type="InterPro" id="IPR011545">
    <property type="entry name" value="DEAD/DEAH_box_helicase_dom"/>
</dbReference>
<keyword evidence="2" id="KW-0067">ATP-binding</keyword>
<dbReference type="InterPro" id="IPR001650">
    <property type="entry name" value="Helicase_C-like"/>
</dbReference>
<keyword evidence="3" id="KW-0175">Coiled coil</keyword>
<dbReference type="KEGG" id="hsn:DV733_01215"/>
<dbReference type="EMBL" id="CP031310">
    <property type="protein sequence ID" value="QCC49925.1"/>
    <property type="molecule type" value="Genomic_DNA"/>
</dbReference>
<dbReference type="InterPro" id="IPR014001">
    <property type="entry name" value="Helicase_ATP-bd"/>
</dbReference>
<feature type="domain" description="Helicase ATP-binding" evidence="4">
    <location>
        <begin position="96"/>
        <end position="339"/>
    </location>
</feature>
<sequence length="1358" mass="154267">MKYFDRNSNASRIPDDIRPLIRGFLSNTQIFDADQDNPPYITDGVKYTQRPQDRRATSKYTGDDQFVADIIELFDFKPLDFQVESWQLIRDLDADRRSSNNSRGAIFSAPTGFGKTEAFLGPLYQLLAEDQQDLAIVVYPSRALLQDQLGRILEHLYNLRTEHDTSLSVGVWTSNTPYTSSEVERKDAFFANQHGTRRFKLADCWCGDDETHSFTYQGGSSTYRLVCENNDAHSFSDREVLLNRTDIKNQPGPDILLTTLESLELFSLKPNYNIIDRADTIVFDEVHLYTGLRGAHTANIAQNIEAITDHSLLWLGSSATVDDPQRFATDLFPVPSGRVESVAPPDSDFRTDHEDKEHYYFLKTSEEGPGVSSMAIQQLMLLGHSLLNSETGERGKILSFIDSISQVNQKRAQLEDADRANELWRYHRTGSDYSNWDRVAKEMDCDFIESSLRFESVYSDAGFDAAATAESDLLLSTSFLEVGIDVGEITIVTQYRTPWDLSSFIQRAGRAARKEDTDSHIVVFLSDLTQDANMFYRADRFLGSEIRTPLKTDNHVIAWIHDQFEKFYETSTAVSKEWFSGSIDRKEEFLEQFLCSELGYKQYYEFITEPAAVLRREFGIDVSESQLPALHGEEPVETVDQVLSELREDVTQPEISDLIEDQVGQSMQREDLARSLVSEIRTDFLEFCSQRQVLIDEIEDSDVSTEEKVKSQLDALESTLEELRTSVTNLAETPPTEQVEALDDLIPDLYGITSDVERLRRVVDREYVSVNLPELPTSVDQVVDRVDTASRAIESEELDKTATKRKQIYYLRQTLTQLGEYNSIEQNDKSLYYVKHLLRGAYYYDRFLKVDHRSLEGTVWYVPPNYFQDAGKYFTVFYGEDDESGDEQSIDKLVQTYAPYRSEYQQEAGHLQAYLPETIADDDGVRFSFEDVPGDRRDGMITPDSITLDDIEDLSGGRALNIVRYCPECFQILKEDRCLRHNDRAFGKIHSNPEVETRLEGRQEEATRGRATLADITGKVTLTGVSLEITPARPVGDENEFIFTGEDRISQEITTGNRPLGFSLDTRGLIFDLSDFVSDIDEETKKRVRRYKSLNELSLNEVARHTAAHCFTQLVADIGGVNPSMLFYGIDHEADEVYVFERSQGGQGIVDLVYEDLQTDPGTALNALTHICYNPQVINERLWASEGFVERIPEDPDEHTVREVVRDMDETPIFPDVADLIVDEVLSSIDRARQLSSEEGISTETAYRIKQTVSKEQVAGNNEFPADAVRKMPHDVGDLDRVKSLFFSPDIDGCVENLHLAECISAHDQSESLSYVLLESLREMLIERVPSEDAASQMIEREMLPGGEIDGTSIFFTL</sequence>
<dbReference type="STRING" id="1457250.GCA_000755225_02536"/>
<keyword evidence="6" id="KW-0347">Helicase</keyword>
<dbReference type="InterPro" id="IPR052511">
    <property type="entry name" value="ATP-dep_Helicase"/>
</dbReference>
<dbReference type="GO" id="GO:0016887">
    <property type="term" value="F:ATP hydrolysis activity"/>
    <property type="evidence" value="ECO:0007669"/>
    <property type="project" value="TreeGrafter"/>
</dbReference>
<dbReference type="GeneID" id="39846445"/>
<keyword evidence="1" id="KW-0547">Nucleotide-binding</keyword>
<proteinExistence type="predicted"/>
<dbReference type="OrthoDB" id="242332at2157"/>
<name>A0A4D6H8G5_9EURY</name>
<evidence type="ECO:0000259" key="4">
    <source>
        <dbReference type="PROSITE" id="PS51192"/>
    </source>
</evidence>
<keyword evidence="6" id="KW-0378">Hydrolase</keyword>
<feature type="domain" description="Helicase C-terminal" evidence="5">
    <location>
        <begin position="375"/>
        <end position="558"/>
    </location>
</feature>
<dbReference type="InterPro" id="IPR027417">
    <property type="entry name" value="P-loop_NTPase"/>
</dbReference>
<dbReference type="RefSeq" id="WP_049993363.1">
    <property type="nucleotide sequence ID" value="NZ_CP031310.1"/>
</dbReference>
<evidence type="ECO:0000256" key="1">
    <source>
        <dbReference type="ARBA" id="ARBA00022741"/>
    </source>
</evidence>
<evidence type="ECO:0000259" key="5">
    <source>
        <dbReference type="PROSITE" id="PS51194"/>
    </source>
</evidence>
<dbReference type="PROSITE" id="PS51192">
    <property type="entry name" value="HELICASE_ATP_BIND_1"/>
    <property type="match status" value="1"/>
</dbReference>
<evidence type="ECO:0000313" key="6">
    <source>
        <dbReference type="EMBL" id="QCC49925.1"/>
    </source>
</evidence>
<dbReference type="SUPFAM" id="SSF52540">
    <property type="entry name" value="P-loop containing nucleoside triphosphate hydrolases"/>
    <property type="match status" value="1"/>
</dbReference>
<accession>A0A4D6H8G5</accession>
<dbReference type="PROSITE" id="PS51194">
    <property type="entry name" value="HELICASE_CTER"/>
    <property type="match status" value="1"/>
</dbReference>
<dbReference type="PANTHER" id="PTHR47962">
    <property type="entry name" value="ATP-DEPENDENT HELICASE LHR-RELATED-RELATED"/>
    <property type="match status" value="1"/>
</dbReference>
<dbReference type="Pfam" id="PF00270">
    <property type="entry name" value="DEAD"/>
    <property type="match status" value="1"/>
</dbReference>
<dbReference type="GO" id="GO:0003677">
    <property type="term" value="F:DNA binding"/>
    <property type="evidence" value="ECO:0007669"/>
    <property type="project" value="TreeGrafter"/>
</dbReference>